<gene>
    <name evidence="2" type="ORF">SAMN05518684_11523</name>
</gene>
<keyword evidence="3" id="KW-1185">Reference proteome</keyword>
<reference evidence="3" key="1">
    <citation type="submission" date="2016-10" db="EMBL/GenBank/DDBJ databases">
        <authorList>
            <person name="Varghese N."/>
            <person name="Submissions S."/>
        </authorList>
    </citation>
    <scope>NUCLEOTIDE SEQUENCE [LARGE SCALE GENOMIC DNA]</scope>
    <source>
        <strain evidence="3">S9</strain>
    </source>
</reference>
<dbReference type="InterPro" id="IPR058355">
    <property type="entry name" value="DUF8042"/>
</dbReference>
<protein>
    <recommendedName>
        <fullName evidence="1">DUF8042 domain-containing protein</fullName>
    </recommendedName>
</protein>
<evidence type="ECO:0000313" key="3">
    <source>
        <dbReference type="Proteomes" id="UP000198571"/>
    </source>
</evidence>
<dbReference type="Pfam" id="PF26154">
    <property type="entry name" value="DUF8042"/>
    <property type="match status" value="1"/>
</dbReference>
<name>A0A1H9W8A0_9BACI</name>
<dbReference type="EMBL" id="FOGT01000015">
    <property type="protein sequence ID" value="SES30142.1"/>
    <property type="molecule type" value="Genomic_DNA"/>
</dbReference>
<dbReference type="Proteomes" id="UP000198571">
    <property type="component" value="Unassembled WGS sequence"/>
</dbReference>
<dbReference type="AlphaFoldDB" id="A0A1H9W8A0"/>
<accession>A0A1H9W8A0</accession>
<proteinExistence type="predicted"/>
<feature type="domain" description="DUF8042" evidence="1">
    <location>
        <begin position="1"/>
        <end position="119"/>
    </location>
</feature>
<evidence type="ECO:0000313" key="2">
    <source>
        <dbReference type="EMBL" id="SES30142.1"/>
    </source>
</evidence>
<sequence length="123" mass="13935">MEKYTEVMKHSLQLTETMVEGLSHIQKQLSEGKYLEATQLLTDVISGYASIENSVRPVLIALEKEGQVEGHLDDVRKNMGQVVTLLEEENFGTVQEVIQFTLLPNVKKLKEEMETVFKPDIVS</sequence>
<dbReference type="OrthoDB" id="2874105at2"/>
<evidence type="ECO:0000259" key="1">
    <source>
        <dbReference type="Pfam" id="PF26154"/>
    </source>
</evidence>
<organism evidence="2 3">
    <name type="scientific">Salipaludibacillus aurantiacus</name>
    <dbReference type="NCBI Taxonomy" id="1601833"/>
    <lineage>
        <taxon>Bacteria</taxon>
        <taxon>Bacillati</taxon>
        <taxon>Bacillota</taxon>
        <taxon>Bacilli</taxon>
        <taxon>Bacillales</taxon>
        <taxon>Bacillaceae</taxon>
    </lineage>
</organism>